<reference evidence="1 2" key="1">
    <citation type="submission" date="2016-03" db="EMBL/GenBank/DDBJ databases">
        <authorList>
            <person name="Sant'Anna F.H."/>
            <person name="Ambrosini A."/>
            <person name="Souza R."/>
            <person name="Bach E."/>
            <person name="Fernandes G."/>
            <person name="Balsanelli E."/>
            <person name="Baura V.A."/>
            <person name="Souza E.M."/>
            <person name="Passaglia L."/>
        </authorList>
    </citation>
    <scope>NUCLEOTIDE SEQUENCE [LARGE SCALE GENOMIC DNA]</scope>
    <source>
        <strain evidence="1 2">P26E</strain>
    </source>
</reference>
<sequence length="137" mass="16067">MLRADGFDELLGNLELPAIICLLSEEAKGLYYNSEFGNRTMPEKTKDIHQCLHTTGHGSEKSYLLFIDYMDGFDLPLYLSSPQAVRDQIKIENREEGSYFWQEGIFWALLRNKRVYMQANRNIELRPIIQKFLKLMN</sequence>
<comment type="caution">
    <text evidence="1">The sequence shown here is derived from an EMBL/GenBank/DDBJ whole genome shotgun (WGS) entry which is preliminary data.</text>
</comment>
<evidence type="ECO:0000313" key="2">
    <source>
        <dbReference type="Proteomes" id="UP000186058"/>
    </source>
</evidence>
<evidence type="ECO:0000313" key="1">
    <source>
        <dbReference type="EMBL" id="OKP80711.1"/>
    </source>
</evidence>
<gene>
    <name evidence="1" type="ORF">A3844_26885</name>
</gene>
<proteinExistence type="predicted"/>
<dbReference type="RefSeq" id="WP_074109118.1">
    <property type="nucleotide sequence ID" value="NZ_LVWI01000081.1"/>
</dbReference>
<name>A0ABX3EHN6_9BACL</name>
<accession>A0ABX3EHN6</accession>
<organism evidence="1 2">
    <name type="scientific">Paenibacillus helianthi</name>
    <dbReference type="NCBI Taxonomy" id="1349432"/>
    <lineage>
        <taxon>Bacteria</taxon>
        <taxon>Bacillati</taxon>
        <taxon>Bacillota</taxon>
        <taxon>Bacilli</taxon>
        <taxon>Bacillales</taxon>
        <taxon>Paenibacillaceae</taxon>
        <taxon>Paenibacillus</taxon>
    </lineage>
</organism>
<dbReference type="EMBL" id="LVWI01000081">
    <property type="protein sequence ID" value="OKP80711.1"/>
    <property type="molecule type" value="Genomic_DNA"/>
</dbReference>
<protein>
    <submittedName>
        <fullName evidence="1">Uncharacterized protein</fullName>
    </submittedName>
</protein>
<keyword evidence="2" id="KW-1185">Reference proteome</keyword>
<dbReference type="Proteomes" id="UP000186058">
    <property type="component" value="Unassembled WGS sequence"/>
</dbReference>